<dbReference type="AlphaFoldDB" id="A0A0K2T1C1"/>
<accession>A0A0K2T1C1</accession>
<sequence length="48" mass="5521">MNMLSLSFLMSLVETFIRFFQGGNFCTINKSLQHEIAFGKLCNLLHQP</sequence>
<organism evidence="2">
    <name type="scientific">Lepeophtheirus salmonis</name>
    <name type="common">Salmon louse</name>
    <name type="synonym">Caligus salmonis</name>
    <dbReference type="NCBI Taxonomy" id="72036"/>
    <lineage>
        <taxon>Eukaryota</taxon>
        <taxon>Metazoa</taxon>
        <taxon>Ecdysozoa</taxon>
        <taxon>Arthropoda</taxon>
        <taxon>Crustacea</taxon>
        <taxon>Multicrustacea</taxon>
        <taxon>Hexanauplia</taxon>
        <taxon>Copepoda</taxon>
        <taxon>Siphonostomatoida</taxon>
        <taxon>Caligidae</taxon>
        <taxon>Lepeophtheirus</taxon>
    </lineage>
</organism>
<dbReference type="EMBL" id="HACA01002011">
    <property type="protein sequence ID" value="CDW19372.1"/>
    <property type="molecule type" value="Transcribed_RNA"/>
</dbReference>
<evidence type="ECO:0000313" key="2">
    <source>
        <dbReference type="EMBL" id="CDW19372.1"/>
    </source>
</evidence>
<protein>
    <submittedName>
        <fullName evidence="2">Uncharacterized protein</fullName>
    </submittedName>
</protein>
<name>A0A0K2T1C1_LEPSM</name>
<evidence type="ECO:0000256" key="1">
    <source>
        <dbReference type="SAM" id="SignalP"/>
    </source>
</evidence>
<proteinExistence type="predicted"/>
<keyword evidence="1" id="KW-0732">Signal</keyword>
<reference evidence="2" key="1">
    <citation type="submission" date="2014-05" db="EMBL/GenBank/DDBJ databases">
        <authorList>
            <person name="Chronopoulou M."/>
        </authorList>
    </citation>
    <scope>NUCLEOTIDE SEQUENCE</scope>
    <source>
        <tissue evidence="2">Whole organism</tissue>
    </source>
</reference>
<feature type="chain" id="PRO_5012949450" evidence="1">
    <location>
        <begin position="16"/>
        <end position="48"/>
    </location>
</feature>
<feature type="signal peptide" evidence="1">
    <location>
        <begin position="1"/>
        <end position="15"/>
    </location>
</feature>